<evidence type="ECO:0000313" key="2">
    <source>
        <dbReference type="Proteomes" id="UP001589865"/>
    </source>
</evidence>
<keyword evidence="2" id="KW-1185">Reference proteome</keyword>
<accession>A0ABV6JQZ1</accession>
<organism evidence="1 2">
    <name type="scientific">Roseomonas elaeocarpi</name>
    <dbReference type="NCBI Taxonomy" id="907779"/>
    <lineage>
        <taxon>Bacteria</taxon>
        <taxon>Pseudomonadati</taxon>
        <taxon>Pseudomonadota</taxon>
        <taxon>Alphaproteobacteria</taxon>
        <taxon>Acetobacterales</taxon>
        <taxon>Roseomonadaceae</taxon>
        <taxon>Roseomonas</taxon>
    </lineage>
</organism>
<proteinExistence type="predicted"/>
<protein>
    <submittedName>
        <fullName evidence="1">Uncharacterized protein</fullName>
    </submittedName>
</protein>
<dbReference type="Proteomes" id="UP001589865">
    <property type="component" value="Unassembled WGS sequence"/>
</dbReference>
<gene>
    <name evidence="1" type="ORF">ACFFGY_06460</name>
</gene>
<dbReference type="EMBL" id="JBHLUN010000005">
    <property type="protein sequence ID" value="MFC0407885.1"/>
    <property type="molecule type" value="Genomic_DNA"/>
</dbReference>
<sequence>MLGENMPHAGLLDGSWLAESVRLTLFPPQAVAPRPLWQSIVGTPPEEVTERPAQNLRQESGPYKEGQLIVAQNGQRIDLVYAKKGDEIPFDDSPSGGLANVGEARKALEGTLELFSKIKPLIMPIARIAIAPTLVKKYKHHAECVAAVKLMLPGLPLNAETDREFLLQINRRTAPKSFPGHINNICKWQISSFDLSGLPFPPQIGMSIQSLSFSFLRIELDVNSLTTNEALYIDNIDQSFAELKESTQSFMRGEII</sequence>
<reference evidence="1 2" key="1">
    <citation type="submission" date="2024-09" db="EMBL/GenBank/DDBJ databases">
        <authorList>
            <person name="Sun Q."/>
            <person name="Mori K."/>
        </authorList>
    </citation>
    <scope>NUCLEOTIDE SEQUENCE [LARGE SCALE GENOMIC DNA]</scope>
    <source>
        <strain evidence="1 2">TBRC 5777</strain>
    </source>
</reference>
<dbReference type="RefSeq" id="WP_377043614.1">
    <property type="nucleotide sequence ID" value="NZ_JBHLUN010000005.1"/>
</dbReference>
<name>A0ABV6JQZ1_9PROT</name>
<comment type="caution">
    <text evidence="1">The sequence shown here is derived from an EMBL/GenBank/DDBJ whole genome shotgun (WGS) entry which is preliminary data.</text>
</comment>
<evidence type="ECO:0000313" key="1">
    <source>
        <dbReference type="EMBL" id="MFC0407885.1"/>
    </source>
</evidence>